<dbReference type="EC" id="3.2.1.14" evidence="2"/>
<keyword evidence="4" id="KW-0624">Polysaccharide degradation</keyword>
<dbReference type="InterPro" id="IPR029070">
    <property type="entry name" value="Chitinase_insertion_sf"/>
</dbReference>
<dbReference type="PROSITE" id="PS01095">
    <property type="entry name" value="GH18_1"/>
    <property type="match status" value="1"/>
</dbReference>
<dbReference type="CDD" id="cd06548">
    <property type="entry name" value="GH18_chitinase"/>
    <property type="match status" value="1"/>
</dbReference>
<feature type="signal peptide" evidence="8">
    <location>
        <begin position="1"/>
        <end position="30"/>
    </location>
</feature>
<protein>
    <recommendedName>
        <fullName evidence="2">chitinase</fullName>
        <ecNumber evidence="2">3.2.1.14</ecNumber>
    </recommendedName>
</protein>
<comment type="caution">
    <text evidence="10">The sequence shown here is derived from an EMBL/GenBank/DDBJ whole genome shotgun (WGS) entry which is preliminary data.</text>
</comment>
<keyword evidence="5 6" id="KW-0326">Glycosidase</keyword>
<evidence type="ECO:0000256" key="4">
    <source>
        <dbReference type="ARBA" id="ARBA00023024"/>
    </source>
</evidence>
<dbReference type="SMART" id="SM00636">
    <property type="entry name" value="Glyco_18"/>
    <property type="match status" value="1"/>
</dbReference>
<dbReference type="RefSeq" id="WP_130492503.1">
    <property type="nucleotide sequence ID" value="NZ_SGXD01000002.1"/>
</dbReference>
<feature type="chain" id="PRO_5020483155" description="chitinase" evidence="8">
    <location>
        <begin position="31"/>
        <end position="458"/>
    </location>
</feature>
<dbReference type="EMBL" id="SGXD01000002">
    <property type="protein sequence ID" value="RZS89978.1"/>
    <property type="molecule type" value="Genomic_DNA"/>
</dbReference>
<dbReference type="InterPro" id="IPR050314">
    <property type="entry name" value="Glycosyl_Hydrlase_18"/>
</dbReference>
<dbReference type="InterPro" id="IPR011583">
    <property type="entry name" value="Chitinase_II/V-like_cat"/>
</dbReference>
<dbReference type="AlphaFoldDB" id="A0A4Q7NT57"/>
<dbReference type="GO" id="GO:0008843">
    <property type="term" value="F:endochitinase activity"/>
    <property type="evidence" value="ECO:0007669"/>
    <property type="project" value="UniProtKB-EC"/>
</dbReference>
<gene>
    <name evidence="10" type="ORF">EV189_1760</name>
</gene>
<dbReference type="PANTHER" id="PTHR11177:SF317">
    <property type="entry name" value="CHITINASE 12-RELATED"/>
    <property type="match status" value="1"/>
</dbReference>
<dbReference type="InterPro" id="IPR001579">
    <property type="entry name" value="Glyco_hydro_18_chit_AS"/>
</dbReference>
<sequence>MPRASRRVAVTAAAVAAAMTSPLVATTAQAKQPASPQHVVNTYFADWDIYGRGYLVKDIPADELNHITYAFAAPDKDGLCAAADPWADYQKVFDATQTVDGVADTWTQPLAGNFNQILQLKKAHPGLRVNLALGGWTLSTYFSDVAKKDSSRKAFVQSCLDRFIRGDLPGLPAGAAKGVFDGIDLDWEYPGVDPGNGNHFTAEDKHNATQLLREFRKELDAQGAADAKHYELTAALPATAKASQYYELQKVARELDYVDLMTYDFHGPYEPATSFNSPFTTDPTDPNPGVDATWSTSATVDYYLSQGVPAEKLVVGTAFYGKQYIRVGSANGGVYQPFDDTGLSGAVTGVSGSTTPTYRDLVQAGILSPAGAVVGEGWVRGWNAATGEPYLWNPSASHTLSDGSTVSVPTFISYDDPQSLQERVDLVQAKGLRGVMAWEVSQDTDDATLLGTYAPLLH</sequence>
<feature type="domain" description="GH18" evidence="9">
    <location>
        <begin position="38"/>
        <end position="458"/>
    </location>
</feature>
<dbReference type="InterPro" id="IPR017853">
    <property type="entry name" value="GH"/>
</dbReference>
<dbReference type="SUPFAM" id="SSF54556">
    <property type="entry name" value="Chitinase insertion domain"/>
    <property type="match status" value="1"/>
</dbReference>
<evidence type="ECO:0000313" key="10">
    <source>
        <dbReference type="EMBL" id="RZS89978.1"/>
    </source>
</evidence>
<keyword evidence="4" id="KW-0146">Chitin degradation</keyword>
<evidence type="ECO:0000256" key="7">
    <source>
        <dbReference type="RuleBase" id="RU004453"/>
    </source>
</evidence>
<dbReference type="InterPro" id="IPR001223">
    <property type="entry name" value="Glyco_hydro18_cat"/>
</dbReference>
<dbReference type="Gene3D" id="3.10.50.10">
    <property type="match status" value="1"/>
</dbReference>
<evidence type="ECO:0000256" key="2">
    <source>
        <dbReference type="ARBA" id="ARBA00012729"/>
    </source>
</evidence>
<comment type="catalytic activity">
    <reaction evidence="1">
        <text>Random endo-hydrolysis of N-acetyl-beta-D-glucosaminide (1-&gt;4)-beta-linkages in chitin and chitodextrins.</text>
        <dbReference type="EC" id="3.2.1.14"/>
    </reaction>
</comment>
<organism evidence="10 11">
    <name type="scientific">Motilibacter rhizosphaerae</name>
    <dbReference type="NCBI Taxonomy" id="598652"/>
    <lineage>
        <taxon>Bacteria</taxon>
        <taxon>Bacillati</taxon>
        <taxon>Actinomycetota</taxon>
        <taxon>Actinomycetes</taxon>
        <taxon>Motilibacterales</taxon>
        <taxon>Motilibacteraceae</taxon>
        <taxon>Motilibacter</taxon>
    </lineage>
</organism>
<dbReference type="OrthoDB" id="9775889at2"/>
<evidence type="ECO:0000313" key="11">
    <source>
        <dbReference type="Proteomes" id="UP000293638"/>
    </source>
</evidence>
<dbReference type="SUPFAM" id="SSF51445">
    <property type="entry name" value="(Trans)glycosidases"/>
    <property type="match status" value="1"/>
</dbReference>
<name>A0A4Q7NT57_9ACTN</name>
<dbReference type="GO" id="GO:0005975">
    <property type="term" value="P:carbohydrate metabolic process"/>
    <property type="evidence" value="ECO:0007669"/>
    <property type="project" value="InterPro"/>
</dbReference>
<dbReference type="PANTHER" id="PTHR11177">
    <property type="entry name" value="CHITINASE"/>
    <property type="match status" value="1"/>
</dbReference>
<keyword evidence="4" id="KW-0119">Carbohydrate metabolism</keyword>
<proteinExistence type="inferred from homology"/>
<evidence type="ECO:0000256" key="8">
    <source>
        <dbReference type="SAM" id="SignalP"/>
    </source>
</evidence>
<evidence type="ECO:0000259" key="9">
    <source>
        <dbReference type="PROSITE" id="PS51910"/>
    </source>
</evidence>
<dbReference type="GO" id="GO:0008061">
    <property type="term" value="F:chitin binding"/>
    <property type="evidence" value="ECO:0007669"/>
    <property type="project" value="InterPro"/>
</dbReference>
<dbReference type="Gene3D" id="3.20.20.80">
    <property type="entry name" value="Glycosidases"/>
    <property type="match status" value="1"/>
</dbReference>
<evidence type="ECO:0000256" key="1">
    <source>
        <dbReference type="ARBA" id="ARBA00000822"/>
    </source>
</evidence>
<keyword evidence="11" id="KW-1185">Reference proteome</keyword>
<reference evidence="10 11" key="1">
    <citation type="submission" date="2019-02" db="EMBL/GenBank/DDBJ databases">
        <title>Genomic Encyclopedia of Type Strains, Phase IV (KMG-IV): sequencing the most valuable type-strain genomes for metagenomic binning, comparative biology and taxonomic classification.</title>
        <authorList>
            <person name="Goeker M."/>
        </authorList>
    </citation>
    <scope>NUCLEOTIDE SEQUENCE [LARGE SCALE GENOMIC DNA]</scope>
    <source>
        <strain evidence="10 11">DSM 45622</strain>
    </source>
</reference>
<accession>A0A4Q7NT57</accession>
<dbReference type="Proteomes" id="UP000293638">
    <property type="component" value="Unassembled WGS sequence"/>
</dbReference>
<evidence type="ECO:0000256" key="5">
    <source>
        <dbReference type="ARBA" id="ARBA00023295"/>
    </source>
</evidence>
<keyword evidence="3 6" id="KW-0378">Hydrolase</keyword>
<evidence type="ECO:0000256" key="6">
    <source>
        <dbReference type="RuleBase" id="RU000489"/>
    </source>
</evidence>
<dbReference type="PROSITE" id="PS51910">
    <property type="entry name" value="GH18_2"/>
    <property type="match status" value="1"/>
</dbReference>
<comment type="similarity">
    <text evidence="7">Belongs to the glycosyl hydrolase 18 family.</text>
</comment>
<evidence type="ECO:0000256" key="3">
    <source>
        <dbReference type="ARBA" id="ARBA00022801"/>
    </source>
</evidence>
<dbReference type="GO" id="GO:0006032">
    <property type="term" value="P:chitin catabolic process"/>
    <property type="evidence" value="ECO:0007669"/>
    <property type="project" value="UniProtKB-KW"/>
</dbReference>
<keyword evidence="8" id="KW-0732">Signal</keyword>
<dbReference type="Pfam" id="PF00704">
    <property type="entry name" value="Glyco_hydro_18"/>
    <property type="match status" value="1"/>
</dbReference>